<dbReference type="Pfam" id="PF01562">
    <property type="entry name" value="Pep_M12B_propep"/>
    <property type="match status" value="1"/>
</dbReference>
<dbReference type="Proteomes" id="UP001474421">
    <property type="component" value="Unassembled WGS sequence"/>
</dbReference>
<gene>
    <name evidence="3" type="ORF">NXF25_013574</name>
</gene>
<evidence type="ECO:0000256" key="1">
    <source>
        <dbReference type="ARBA" id="ARBA00023157"/>
    </source>
</evidence>
<reference evidence="3 4" key="1">
    <citation type="journal article" date="2024" name="Proc. Natl. Acad. Sci. U.S.A.">
        <title>The genetic regulatory architecture and epigenomic basis for age-related changes in rattlesnake venom.</title>
        <authorList>
            <person name="Hogan M.P."/>
            <person name="Holding M.L."/>
            <person name="Nystrom G.S."/>
            <person name="Colston T.J."/>
            <person name="Bartlett D.A."/>
            <person name="Mason A.J."/>
            <person name="Ellsworth S.A."/>
            <person name="Rautsaw R.M."/>
            <person name="Lawrence K.C."/>
            <person name="Strickland J.L."/>
            <person name="He B."/>
            <person name="Fraser P."/>
            <person name="Margres M.J."/>
            <person name="Gilbert D.M."/>
            <person name="Gibbs H.L."/>
            <person name="Parkinson C.L."/>
            <person name="Rokyta D.R."/>
        </authorList>
    </citation>
    <scope>NUCLEOTIDE SEQUENCE [LARGE SCALE GENOMIC DNA]</scope>
    <source>
        <strain evidence="3">DRR0105</strain>
    </source>
</reference>
<dbReference type="EMBL" id="JAOTOJ010000007">
    <property type="protein sequence ID" value="KAK9398605.1"/>
    <property type="molecule type" value="Genomic_DNA"/>
</dbReference>
<keyword evidence="3" id="KW-0482">Metalloprotease</keyword>
<accession>A0AAW1B9A6</accession>
<organism evidence="3 4">
    <name type="scientific">Crotalus adamanteus</name>
    <name type="common">Eastern diamondback rattlesnake</name>
    <dbReference type="NCBI Taxonomy" id="8729"/>
    <lineage>
        <taxon>Eukaryota</taxon>
        <taxon>Metazoa</taxon>
        <taxon>Chordata</taxon>
        <taxon>Craniata</taxon>
        <taxon>Vertebrata</taxon>
        <taxon>Euteleostomi</taxon>
        <taxon>Lepidosauria</taxon>
        <taxon>Squamata</taxon>
        <taxon>Bifurcata</taxon>
        <taxon>Unidentata</taxon>
        <taxon>Episquamata</taxon>
        <taxon>Toxicofera</taxon>
        <taxon>Serpentes</taxon>
        <taxon>Colubroidea</taxon>
        <taxon>Viperidae</taxon>
        <taxon>Crotalinae</taxon>
        <taxon>Crotalus</taxon>
    </lineage>
</organism>
<sequence>MKPYALTIPVRSGADGSYVSHFVSVTHSRRLARDILPSPPEELYFNVSAFGREFHLRLRSNTRLIAPGAVVEWYEESPSIYNATEEAHQDQGTGVTERLWKKESLRTNCAYIGDLVDIAGASVAVSNCDGLVRHVF</sequence>
<keyword evidence="3" id="KW-0645">Protease</keyword>
<keyword evidence="3" id="KW-0378">Hydrolase</keyword>
<evidence type="ECO:0000259" key="2">
    <source>
        <dbReference type="Pfam" id="PF01562"/>
    </source>
</evidence>
<evidence type="ECO:0000313" key="3">
    <source>
        <dbReference type="EMBL" id="KAK9398605.1"/>
    </source>
</evidence>
<protein>
    <submittedName>
        <fullName evidence="3">A disintegrin and metalloproteinase with thrombospondin motifs 3</fullName>
    </submittedName>
</protein>
<name>A0AAW1B9A6_CROAD</name>
<dbReference type="AlphaFoldDB" id="A0AAW1B9A6"/>
<evidence type="ECO:0000313" key="4">
    <source>
        <dbReference type="Proteomes" id="UP001474421"/>
    </source>
</evidence>
<dbReference type="GO" id="GO:0008237">
    <property type="term" value="F:metallopeptidase activity"/>
    <property type="evidence" value="ECO:0007669"/>
    <property type="project" value="UniProtKB-KW"/>
</dbReference>
<keyword evidence="1" id="KW-1015">Disulfide bond</keyword>
<proteinExistence type="predicted"/>
<comment type="caution">
    <text evidence="3">The sequence shown here is derived from an EMBL/GenBank/DDBJ whole genome shotgun (WGS) entry which is preliminary data.</text>
</comment>
<keyword evidence="4" id="KW-1185">Reference proteome</keyword>
<feature type="domain" description="Peptidase M12B propeptide" evidence="2">
    <location>
        <begin position="6"/>
        <end position="115"/>
    </location>
</feature>
<dbReference type="InterPro" id="IPR002870">
    <property type="entry name" value="Peptidase_M12B_N"/>
</dbReference>